<name>A0A8S3YK64_9EUPU</name>
<gene>
    <name evidence="3" type="ORF">CUNI_LOCUS2356</name>
</gene>
<evidence type="ECO:0000259" key="2">
    <source>
        <dbReference type="Pfam" id="PF16977"/>
    </source>
</evidence>
<dbReference type="PANTHER" id="PTHR19324:SF33">
    <property type="entry name" value="MUCIN-5AC"/>
    <property type="match status" value="1"/>
</dbReference>
<dbReference type="Proteomes" id="UP000678393">
    <property type="component" value="Unassembled WGS sequence"/>
</dbReference>
<dbReference type="OrthoDB" id="5954510at2759"/>
<dbReference type="InterPro" id="IPR031569">
    <property type="entry name" value="ApeC"/>
</dbReference>
<sequence>MFRVCHSLLVALCLLKHARGDFVLSINPSQVLIGITENVTIQCEFKGSVSASEYDTIDRLRILKETATHDYQIVTEVRKVDHGVDISSSLSSSVKVHGNISNVASTFITLSWSLATSDVLGTYRCDIFGYKANFDVLFEKTPVKVLQEIKPSVQETINLWKKQRGDIQQKISARRDYCDSLVAAVHADINATVADIEQLERNQSNVFKDALLQKVTMLSQKVARLKDTGVFQYWPEGSYALLTPNSGCPENVGALWATGYRKLHTESTDRNFDSISTPSYLQSPSMETVDRNNFMYQHFCVSSGRSRGPAWPRGSYCINQAANGCPSGLSSGYISWQDEVTNSTSSSAGALPRGDYRANSTRIYYCCRADGPASHPIYLPTFKPFYLYRYNGTCQEVCGMKTSSGNMVFDTDNSHGDSYENPFHPDGTIDNVRIELCYYSP</sequence>
<accession>A0A8S3YK64</accession>
<dbReference type="EMBL" id="CAJHNH020000303">
    <property type="protein sequence ID" value="CAG5116798.1"/>
    <property type="molecule type" value="Genomic_DNA"/>
</dbReference>
<feature type="chain" id="PRO_5035848166" description="Apextrin C-terminal domain-containing protein" evidence="1">
    <location>
        <begin position="21"/>
        <end position="441"/>
    </location>
</feature>
<organism evidence="3 4">
    <name type="scientific">Candidula unifasciata</name>
    <dbReference type="NCBI Taxonomy" id="100452"/>
    <lineage>
        <taxon>Eukaryota</taxon>
        <taxon>Metazoa</taxon>
        <taxon>Spiralia</taxon>
        <taxon>Lophotrochozoa</taxon>
        <taxon>Mollusca</taxon>
        <taxon>Gastropoda</taxon>
        <taxon>Heterobranchia</taxon>
        <taxon>Euthyneura</taxon>
        <taxon>Panpulmonata</taxon>
        <taxon>Eupulmonata</taxon>
        <taxon>Stylommatophora</taxon>
        <taxon>Helicina</taxon>
        <taxon>Helicoidea</taxon>
        <taxon>Geomitridae</taxon>
        <taxon>Candidula</taxon>
    </lineage>
</organism>
<evidence type="ECO:0000313" key="3">
    <source>
        <dbReference type="EMBL" id="CAG5116798.1"/>
    </source>
</evidence>
<feature type="signal peptide" evidence="1">
    <location>
        <begin position="1"/>
        <end position="20"/>
    </location>
</feature>
<evidence type="ECO:0000256" key="1">
    <source>
        <dbReference type="SAM" id="SignalP"/>
    </source>
</evidence>
<evidence type="ECO:0000313" key="4">
    <source>
        <dbReference type="Proteomes" id="UP000678393"/>
    </source>
</evidence>
<proteinExistence type="predicted"/>
<keyword evidence="1" id="KW-0732">Signal</keyword>
<keyword evidence="4" id="KW-1185">Reference proteome</keyword>
<comment type="caution">
    <text evidence="3">The sequence shown here is derived from an EMBL/GenBank/DDBJ whole genome shotgun (WGS) entry which is preliminary data.</text>
</comment>
<dbReference type="Pfam" id="PF16977">
    <property type="entry name" value="ApeC"/>
    <property type="match status" value="1"/>
</dbReference>
<protein>
    <recommendedName>
        <fullName evidence="2">Apextrin C-terminal domain-containing protein</fullName>
    </recommendedName>
</protein>
<reference evidence="3" key="1">
    <citation type="submission" date="2021-04" db="EMBL/GenBank/DDBJ databases">
        <authorList>
            <consortium name="Molecular Ecology Group"/>
        </authorList>
    </citation>
    <scope>NUCLEOTIDE SEQUENCE</scope>
</reference>
<feature type="domain" description="Apextrin C-terminal" evidence="2">
    <location>
        <begin position="234"/>
        <end position="439"/>
    </location>
</feature>
<dbReference type="AlphaFoldDB" id="A0A8S3YK64"/>
<dbReference type="PANTHER" id="PTHR19324">
    <property type="entry name" value="PERFORIN-LIKE PROTEIN 1"/>
    <property type="match status" value="1"/>
</dbReference>